<evidence type="ECO:0000313" key="2">
    <source>
        <dbReference type="EnsemblPlants" id="OB07G23420.1"/>
    </source>
</evidence>
<organism evidence="2">
    <name type="scientific">Oryza brachyantha</name>
    <name type="common">malo sina</name>
    <dbReference type="NCBI Taxonomy" id="4533"/>
    <lineage>
        <taxon>Eukaryota</taxon>
        <taxon>Viridiplantae</taxon>
        <taxon>Streptophyta</taxon>
        <taxon>Embryophyta</taxon>
        <taxon>Tracheophyta</taxon>
        <taxon>Spermatophyta</taxon>
        <taxon>Magnoliopsida</taxon>
        <taxon>Liliopsida</taxon>
        <taxon>Poales</taxon>
        <taxon>Poaceae</taxon>
        <taxon>BOP clade</taxon>
        <taxon>Oryzoideae</taxon>
        <taxon>Oryzeae</taxon>
        <taxon>Oryzinae</taxon>
        <taxon>Oryza</taxon>
    </lineage>
</organism>
<dbReference type="AlphaFoldDB" id="J3MLR0"/>
<evidence type="ECO:0000313" key="3">
    <source>
        <dbReference type="Proteomes" id="UP000006038"/>
    </source>
</evidence>
<evidence type="ECO:0000256" key="1">
    <source>
        <dbReference type="SAM" id="MobiDB-lite"/>
    </source>
</evidence>
<feature type="region of interest" description="Disordered" evidence="1">
    <location>
        <begin position="109"/>
        <end position="144"/>
    </location>
</feature>
<feature type="compositionally biased region" description="Low complexity" evidence="1">
    <location>
        <begin position="109"/>
        <end position="128"/>
    </location>
</feature>
<dbReference type="HOGENOM" id="CLU_1799452_0_0_1"/>
<name>J3MLR0_ORYBR</name>
<sequence>MPKPRPATSTYSDRMQFSWFSRLEDIVEHPREGRRDGQQQREAVLVVVGKYDHISSSAATSAICCVTIAPFVDISADLNAPAMAAVTGSYDTDMPFSELKLTLELLKPPSSSLTSSSPSSYCRCSSTPPSVPYPIHMTDSQSTP</sequence>
<reference evidence="2" key="2">
    <citation type="submission" date="2013-04" db="UniProtKB">
        <authorList>
            <consortium name="EnsemblPlants"/>
        </authorList>
    </citation>
    <scope>IDENTIFICATION</scope>
</reference>
<accession>J3MLR0</accession>
<reference evidence="2" key="1">
    <citation type="journal article" date="2013" name="Nat. Commun.">
        <title>Whole-genome sequencing of Oryza brachyantha reveals mechanisms underlying Oryza genome evolution.</title>
        <authorList>
            <person name="Chen J."/>
            <person name="Huang Q."/>
            <person name="Gao D."/>
            <person name="Wang J."/>
            <person name="Lang Y."/>
            <person name="Liu T."/>
            <person name="Li B."/>
            <person name="Bai Z."/>
            <person name="Luis Goicoechea J."/>
            <person name="Liang C."/>
            <person name="Chen C."/>
            <person name="Zhang W."/>
            <person name="Sun S."/>
            <person name="Liao Y."/>
            <person name="Zhang X."/>
            <person name="Yang L."/>
            <person name="Song C."/>
            <person name="Wang M."/>
            <person name="Shi J."/>
            <person name="Liu G."/>
            <person name="Liu J."/>
            <person name="Zhou H."/>
            <person name="Zhou W."/>
            <person name="Yu Q."/>
            <person name="An N."/>
            <person name="Chen Y."/>
            <person name="Cai Q."/>
            <person name="Wang B."/>
            <person name="Liu B."/>
            <person name="Min J."/>
            <person name="Huang Y."/>
            <person name="Wu H."/>
            <person name="Li Z."/>
            <person name="Zhang Y."/>
            <person name="Yin Y."/>
            <person name="Song W."/>
            <person name="Jiang J."/>
            <person name="Jackson S.A."/>
            <person name="Wing R.A."/>
            <person name="Wang J."/>
            <person name="Chen M."/>
        </authorList>
    </citation>
    <scope>NUCLEOTIDE SEQUENCE [LARGE SCALE GENOMIC DNA]</scope>
    <source>
        <strain evidence="2">cv. IRGC 101232</strain>
    </source>
</reference>
<protein>
    <submittedName>
        <fullName evidence="2">Uncharacterized protein</fullName>
    </submittedName>
</protein>
<dbReference type="Gramene" id="OB07G23420.1">
    <property type="protein sequence ID" value="OB07G23420.1"/>
    <property type="gene ID" value="OB07G23420"/>
</dbReference>
<dbReference type="Proteomes" id="UP000006038">
    <property type="component" value="Chromosome 7"/>
</dbReference>
<proteinExistence type="predicted"/>
<dbReference type="EnsemblPlants" id="OB07G23420.1">
    <property type="protein sequence ID" value="OB07G23420.1"/>
    <property type="gene ID" value="OB07G23420"/>
</dbReference>
<keyword evidence="3" id="KW-1185">Reference proteome</keyword>